<reference evidence="2 3" key="1">
    <citation type="journal article" date="2022" name="Int. J. Syst. Evol. Microbiol.">
        <title>&lt;i&gt;Sideroxyarcus emersonii&lt;/i&gt; gen. nov. sp. nov., a neutrophilic, microaerobic iron- and thiosulfate-oxidizing bacterium isolated from iron-rich wetland sediment.</title>
        <authorList>
            <person name="Kato S."/>
            <person name="Itoh T."/>
            <person name="Iino T."/>
            <person name="Ohkuma M."/>
        </authorList>
    </citation>
    <scope>NUCLEOTIDE SEQUENCE [LARGE SCALE GENOMIC DNA]</scope>
    <source>
        <strain evidence="2 3">MIZ01</strain>
    </source>
</reference>
<gene>
    <name evidence="2" type="ORF">MIZ01_0423</name>
</gene>
<dbReference type="Gene3D" id="3.60.15.10">
    <property type="entry name" value="Ribonuclease Z/Hydroxyacylglutathione hydrolase-like"/>
    <property type="match status" value="1"/>
</dbReference>
<feature type="domain" description="Metallo-beta-lactamase" evidence="1">
    <location>
        <begin position="17"/>
        <end position="203"/>
    </location>
</feature>
<evidence type="ECO:0000259" key="1">
    <source>
        <dbReference type="SMART" id="SM00849"/>
    </source>
</evidence>
<dbReference type="KEGG" id="seme:MIZ01_0423"/>
<dbReference type="GO" id="GO:0004521">
    <property type="term" value="F:RNA endonuclease activity"/>
    <property type="evidence" value="ECO:0007669"/>
    <property type="project" value="TreeGrafter"/>
</dbReference>
<dbReference type="Proteomes" id="UP001320326">
    <property type="component" value="Chromosome"/>
</dbReference>
<keyword evidence="3" id="KW-1185">Reference proteome</keyword>
<dbReference type="GO" id="GO:0006198">
    <property type="term" value="P:cAMP catabolic process"/>
    <property type="evidence" value="ECO:0007669"/>
    <property type="project" value="InterPro"/>
</dbReference>
<sequence>MKLRILGCSGGIGGNLRTTSMLLDHDVLIDAGTGVGDLSLAEMCVIDHVFVTHSHLDHIASLPLLVDSVGFMRGQPLVIHATDETIAILKQHVFNWEIWPDFTEIPTLHQPLLRFERIACGETVEIGGRMITPLPANHVVPAVGFQIDSGKASLVFSGDTTTCDALWEAVNRIRNLEYLIVETAFSNAEKELAVVSKHLCPSLLADELHKLKLNPEIYVTHLKPGEIELTMQEVSECVRGFVPKMLQNGQVFEF</sequence>
<evidence type="ECO:0000313" key="2">
    <source>
        <dbReference type="EMBL" id="BCK86657.1"/>
    </source>
</evidence>
<accession>A0AAN1X8R0</accession>
<dbReference type="PANTHER" id="PTHR11203">
    <property type="entry name" value="CLEAVAGE AND POLYADENYLATION SPECIFICITY FACTOR FAMILY MEMBER"/>
    <property type="match status" value="1"/>
</dbReference>
<dbReference type="InterPro" id="IPR036866">
    <property type="entry name" value="RibonucZ/Hydroxyglut_hydro"/>
</dbReference>
<dbReference type="EMBL" id="AP023423">
    <property type="protein sequence ID" value="BCK86657.1"/>
    <property type="molecule type" value="Genomic_DNA"/>
</dbReference>
<dbReference type="GO" id="GO:0004115">
    <property type="term" value="F:3',5'-cyclic-AMP phosphodiesterase activity"/>
    <property type="evidence" value="ECO:0007669"/>
    <property type="project" value="InterPro"/>
</dbReference>
<dbReference type="PANTHER" id="PTHR11203:SF37">
    <property type="entry name" value="INTEGRATOR COMPLEX SUBUNIT 11"/>
    <property type="match status" value="1"/>
</dbReference>
<dbReference type="InterPro" id="IPR001279">
    <property type="entry name" value="Metallo-B-lactamas"/>
</dbReference>
<evidence type="ECO:0000313" key="3">
    <source>
        <dbReference type="Proteomes" id="UP001320326"/>
    </source>
</evidence>
<dbReference type="AlphaFoldDB" id="A0AAN1X8R0"/>
<organism evidence="2 3">
    <name type="scientific">Sideroxyarcus emersonii</name>
    <dbReference type="NCBI Taxonomy" id="2764705"/>
    <lineage>
        <taxon>Bacteria</taxon>
        <taxon>Pseudomonadati</taxon>
        <taxon>Pseudomonadota</taxon>
        <taxon>Betaproteobacteria</taxon>
        <taxon>Nitrosomonadales</taxon>
        <taxon>Gallionellaceae</taxon>
        <taxon>Sideroxyarcus</taxon>
    </lineage>
</organism>
<dbReference type="SUPFAM" id="SSF56281">
    <property type="entry name" value="Metallo-hydrolase/oxidoreductase"/>
    <property type="match status" value="1"/>
</dbReference>
<name>A0AAN1X8R0_9PROT</name>
<dbReference type="PRINTS" id="PR00388">
    <property type="entry name" value="PDIESTERASE2"/>
</dbReference>
<dbReference type="Pfam" id="PF12706">
    <property type="entry name" value="Lactamase_B_2"/>
    <property type="match status" value="1"/>
</dbReference>
<dbReference type="InterPro" id="IPR000396">
    <property type="entry name" value="Pdiesterase2"/>
</dbReference>
<dbReference type="SMART" id="SM00849">
    <property type="entry name" value="Lactamase_B"/>
    <property type="match status" value="1"/>
</dbReference>
<protein>
    <submittedName>
        <fullName evidence="2">Ribonuclease BN</fullName>
    </submittedName>
</protein>
<dbReference type="InterPro" id="IPR050698">
    <property type="entry name" value="MBL"/>
</dbReference>
<dbReference type="CDD" id="cd07735">
    <property type="entry name" value="class_II_PDE_MBL-fold"/>
    <property type="match status" value="1"/>
</dbReference>
<dbReference type="RefSeq" id="WP_237247828.1">
    <property type="nucleotide sequence ID" value="NZ_AP023423.1"/>
</dbReference>
<proteinExistence type="predicted"/>